<dbReference type="Proteomes" id="UP001272137">
    <property type="component" value="Unassembled WGS sequence"/>
</dbReference>
<organism evidence="1 2">
    <name type="scientific">Burkholderia thailandensis</name>
    <dbReference type="NCBI Taxonomy" id="57975"/>
    <lineage>
        <taxon>Bacteria</taxon>
        <taxon>Pseudomonadati</taxon>
        <taxon>Pseudomonadota</taxon>
        <taxon>Betaproteobacteria</taxon>
        <taxon>Burkholderiales</taxon>
        <taxon>Burkholderiaceae</taxon>
        <taxon>Burkholderia</taxon>
        <taxon>pseudomallei group</taxon>
    </lineage>
</organism>
<evidence type="ECO:0000313" key="1">
    <source>
        <dbReference type="EMBL" id="MDW9254037.1"/>
    </source>
</evidence>
<accession>A0AAW9CV42</accession>
<dbReference type="AlphaFoldDB" id="A0AAW9CV42"/>
<dbReference type="EMBL" id="QXCT01000002">
    <property type="protein sequence ID" value="MDW9254037.1"/>
    <property type="molecule type" value="Genomic_DNA"/>
</dbReference>
<gene>
    <name evidence="1" type="ORF">C7S16_3592</name>
</gene>
<protein>
    <submittedName>
        <fullName evidence="1">Uncharacterized protein</fullName>
    </submittedName>
</protein>
<evidence type="ECO:0000313" key="2">
    <source>
        <dbReference type="Proteomes" id="UP001272137"/>
    </source>
</evidence>
<name>A0AAW9CV42_BURTH</name>
<reference evidence="1" key="1">
    <citation type="submission" date="2018-08" db="EMBL/GenBank/DDBJ databases">
        <title>Identification of Burkholderia cepacia strains that express a Burkholderia pseudomallei-like capsular polysaccharide.</title>
        <authorList>
            <person name="Burtnick M.N."/>
            <person name="Vongsouvath M."/>
            <person name="Newton P."/>
            <person name="Wuthiekanun V."/>
            <person name="Limmathurotsakul D."/>
            <person name="Brett P.J."/>
            <person name="Chantratita N."/>
            <person name="Dance D.A."/>
        </authorList>
    </citation>
    <scope>NUCLEOTIDE SEQUENCE</scope>
    <source>
        <strain evidence="1">SBXCC001</strain>
    </source>
</reference>
<proteinExistence type="predicted"/>
<sequence>MTTRWRDAFAASDAARPCAACAAWCRIAACGRKPRMPR</sequence>
<comment type="caution">
    <text evidence="1">The sequence shown here is derived from an EMBL/GenBank/DDBJ whole genome shotgun (WGS) entry which is preliminary data.</text>
</comment>